<dbReference type="SMART" id="SM00490">
    <property type="entry name" value="HELICc"/>
    <property type="match status" value="1"/>
</dbReference>
<dbReference type="SUPFAM" id="SSF52540">
    <property type="entry name" value="P-loop containing nucleoside triphosphate hydrolases"/>
    <property type="match status" value="2"/>
</dbReference>
<dbReference type="AlphaFoldDB" id="A0A7C1BGS0"/>
<reference evidence="14" key="1">
    <citation type="journal article" date="2020" name="mSystems">
        <title>Genome- and Community-Level Interaction Insights into Carbon Utilization and Element Cycling Functions of Hydrothermarchaeota in Hydrothermal Sediment.</title>
        <authorList>
            <person name="Zhou Z."/>
            <person name="Liu Y."/>
            <person name="Xu W."/>
            <person name="Pan J."/>
            <person name="Luo Z.H."/>
            <person name="Li M."/>
        </authorList>
    </citation>
    <scope>NUCLEOTIDE SEQUENCE [LARGE SCALE GENOMIC DNA]</scope>
    <source>
        <strain evidence="14">HyVt-237</strain>
    </source>
</reference>
<comment type="cofactor">
    <cofactor evidence="12">
        <name>Zn(2+)</name>
        <dbReference type="ChEBI" id="CHEBI:29105"/>
    </cofactor>
    <text evidence="12">Binds 2 zinc ions per subunit.</text>
</comment>
<evidence type="ECO:0000256" key="5">
    <source>
        <dbReference type="ARBA" id="ARBA00022801"/>
    </source>
</evidence>
<keyword evidence="2 12" id="KW-0235">DNA replication</keyword>
<dbReference type="InterPro" id="IPR011545">
    <property type="entry name" value="DEAD/DEAH_box_helicase_dom"/>
</dbReference>
<dbReference type="CDD" id="cd17929">
    <property type="entry name" value="DEXHc_priA"/>
    <property type="match status" value="1"/>
</dbReference>
<feature type="binding site" evidence="12">
    <location>
        <position position="478"/>
    </location>
    <ligand>
        <name>Zn(2+)</name>
        <dbReference type="ChEBI" id="CHEBI:29105"/>
        <label>1</label>
    </ligand>
</feature>
<dbReference type="CDD" id="cd18804">
    <property type="entry name" value="SF2_C_priA"/>
    <property type="match status" value="1"/>
</dbReference>
<dbReference type="PANTHER" id="PTHR30580:SF0">
    <property type="entry name" value="PRIMOSOMAL PROTEIN N"/>
    <property type="match status" value="1"/>
</dbReference>
<dbReference type="GO" id="GO:0006269">
    <property type="term" value="P:DNA replication, synthesis of primer"/>
    <property type="evidence" value="ECO:0007669"/>
    <property type="project" value="UniProtKB-KW"/>
</dbReference>
<dbReference type="InterPro" id="IPR027417">
    <property type="entry name" value="P-loop_NTPase"/>
</dbReference>
<dbReference type="Pfam" id="PF18074">
    <property type="entry name" value="PriA_C"/>
    <property type="match status" value="1"/>
</dbReference>
<comment type="similarity">
    <text evidence="12">Belongs to the helicase family. PriA subfamily.</text>
</comment>
<evidence type="ECO:0000256" key="12">
    <source>
        <dbReference type="HAMAP-Rule" id="MF_00983"/>
    </source>
</evidence>
<evidence type="ECO:0000256" key="3">
    <source>
        <dbReference type="ARBA" id="ARBA00022723"/>
    </source>
</evidence>
<dbReference type="InterPro" id="IPR005259">
    <property type="entry name" value="PriA"/>
</dbReference>
<feature type="binding site" evidence="12">
    <location>
        <position position="450"/>
    </location>
    <ligand>
        <name>Zn(2+)</name>
        <dbReference type="ChEBI" id="CHEBI:29105"/>
        <label>2</label>
    </ligand>
</feature>
<dbReference type="NCBIfam" id="TIGR00595">
    <property type="entry name" value="priA"/>
    <property type="match status" value="1"/>
</dbReference>
<dbReference type="Gene3D" id="3.40.1440.60">
    <property type="entry name" value="PriA, 3(prime) DNA-binding domain"/>
    <property type="match status" value="1"/>
</dbReference>
<comment type="catalytic activity">
    <reaction evidence="12">
        <text>Couples ATP hydrolysis with the unwinding of duplex DNA by translocating in the 3'-5' direction.</text>
        <dbReference type="EC" id="5.6.2.4"/>
    </reaction>
</comment>
<dbReference type="PROSITE" id="PS51192">
    <property type="entry name" value="HELICASE_ATP_BIND_1"/>
    <property type="match status" value="1"/>
</dbReference>
<keyword evidence="5 12" id="KW-0378">Hydrolase</keyword>
<feature type="binding site" evidence="12">
    <location>
        <position position="441"/>
    </location>
    <ligand>
        <name>Zn(2+)</name>
        <dbReference type="ChEBI" id="CHEBI:29105"/>
        <label>1</label>
    </ligand>
</feature>
<dbReference type="Pfam" id="PF18319">
    <property type="entry name" value="Zn_ribbon_PriA"/>
    <property type="match status" value="1"/>
</dbReference>
<dbReference type="GO" id="GO:0006310">
    <property type="term" value="P:DNA recombination"/>
    <property type="evidence" value="ECO:0007669"/>
    <property type="project" value="InterPro"/>
</dbReference>
<dbReference type="InterPro" id="IPR041236">
    <property type="entry name" value="PriA_C"/>
</dbReference>
<evidence type="ECO:0000256" key="9">
    <source>
        <dbReference type="ARBA" id="ARBA00023125"/>
    </source>
</evidence>
<dbReference type="SMART" id="SM00487">
    <property type="entry name" value="DEXDc"/>
    <property type="match status" value="1"/>
</dbReference>
<evidence type="ECO:0000313" key="14">
    <source>
        <dbReference type="EMBL" id="HDM90172.1"/>
    </source>
</evidence>
<comment type="function">
    <text evidence="12">Initiates the restart of stalled replication forks, which reloads the replicative helicase on sites other than the origin of replication. Recognizes and binds to abandoned replication forks and remodels them to uncover a helicase loading site. Promotes assembly of the primosome at these replication forks.</text>
</comment>
<dbReference type="EMBL" id="DRBW01000119">
    <property type="protein sequence ID" value="HDM90172.1"/>
    <property type="molecule type" value="Genomic_DNA"/>
</dbReference>
<dbReference type="GO" id="GO:0006302">
    <property type="term" value="P:double-strand break repair"/>
    <property type="evidence" value="ECO:0007669"/>
    <property type="project" value="InterPro"/>
</dbReference>
<keyword evidence="3 12" id="KW-0479">Metal-binding</keyword>
<gene>
    <name evidence="12 14" type="primary">priA</name>
    <name evidence="14" type="ORF">ENG67_03060</name>
</gene>
<feature type="binding site" evidence="12">
    <location>
        <position position="465"/>
    </location>
    <ligand>
        <name>Zn(2+)</name>
        <dbReference type="ChEBI" id="CHEBI:29105"/>
        <label>2</label>
    </ligand>
</feature>
<dbReference type="GO" id="GO:0003677">
    <property type="term" value="F:DNA binding"/>
    <property type="evidence" value="ECO:0007669"/>
    <property type="project" value="UniProtKB-UniRule"/>
</dbReference>
<feature type="domain" description="Helicase ATP-binding" evidence="13">
    <location>
        <begin position="212"/>
        <end position="379"/>
    </location>
</feature>
<dbReference type="EC" id="5.6.2.4" evidence="12"/>
<dbReference type="InterPro" id="IPR001650">
    <property type="entry name" value="Helicase_C-like"/>
</dbReference>
<evidence type="ECO:0000256" key="10">
    <source>
        <dbReference type="ARBA" id="ARBA00023235"/>
    </source>
</evidence>
<accession>A0A7C1BGS0</accession>
<dbReference type="GO" id="GO:0016787">
    <property type="term" value="F:hydrolase activity"/>
    <property type="evidence" value="ECO:0007669"/>
    <property type="project" value="UniProtKB-KW"/>
</dbReference>
<dbReference type="GO" id="GO:1990077">
    <property type="term" value="C:primosome complex"/>
    <property type="evidence" value="ECO:0007669"/>
    <property type="project" value="UniProtKB-UniRule"/>
</dbReference>
<dbReference type="InterPro" id="IPR041222">
    <property type="entry name" value="PriA_3primeBD"/>
</dbReference>
<dbReference type="PANTHER" id="PTHR30580">
    <property type="entry name" value="PRIMOSOMAL PROTEIN N"/>
    <property type="match status" value="1"/>
</dbReference>
<evidence type="ECO:0000256" key="4">
    <source>
        <dbReference type="ARBA" id="ARBA00022741"/>
    </source>
</evidence>
<dbReference type="Proteomes" id="UP000885931">
    <property type="component" value="Unassembled WGS sequence"/>
</dbReference>
<evidence type="ECO:0000259" key="13">
    <source>
        <dbReference type="PROSITE" id="PS51192"/>
    </source>
</evidence>
<dbReference type="Pfam" id="PF17764">
    <property type="entry name" value="PriA_3primeBD"/>
    <property type="match status" value="1"/>
</dbReference>
<dbReference type="InterPro" id="IPR014001">
    <property type="entry name" value="Helicase_ATP-bd"/>
</dbReference>
<organism evidence="14">
    <name type="scientific">candidate division WOR-3 bacterium</name>
    <dbReference type="NCBI Taxonomy" id="2052148"/>
    <lineage>
        <taxon>Bacteria</taxon>
        <taxon>Bacteria division WOR-3</taxon>
    </lineage>
</organism>
<keyword evidence="7 12" id="KW-0862">Zinc</keyword>
<feature type="binding site" evidence="12">
    <location>
        <position position="447"/>
    </location>
    <ligand>
        <name>Zn(2+)</name>
        <dbReference type="ChEBI" id="CHEBI:29105"/>
        <label>2</label>
    </ligand>
</feature>
<dbReference type="FunFam" id="3.40.50.300:FF:000489">
    <property type="entry name" value="Primosome assembly protein PriA"/>
    <property type="match status" value="1"/>
</dbReference>
<name>A0A7C1BGS0_UNCW3</name>
<evidence type="ECO:0000256" key="6">
    <source>
        <dbReference type="ARBA" id="ARBA00022806"/>
    </source>
</evidence>
<keyword evidence="4 12" id="KW-0547">Nucleotide-binding</keyword>
<evidence type="ECO:0000256" key="11">
    <source>
        <dbReference type="ARBA" id="ARBA00048988"/>
    </source>
</evidence>
<sequence>MDYELYAQVALPGVPELLTYGVPPELRERLVVGQLVEVPLRNKRERGVVMGLQDERPEVEGIKAIFGIPDPEISVDGKLLELARWASDYYVTPLGDVVRIFLPPRALTGRRVMVRFRSEPERSLRGVRQRELLEFLRERGRRWITLRGIEKKLGRDYREQVFALRRLGAVEIRVRAVRNGEKELLPIPGVDLTLPETPTEEQRAALSRVIPYIEKGKFKPFLVHGVTGSGKTALYLWLVERALEMGRGAIVLVPEIGLTPQIASLFIKRFGEKVVLYHSSFPPEERLWAWKALKRGEKKVVIGPRSALFLPVRDPGIIVVDEEHDPSYKQHESPPFYNARDLAIMRGKIEGIPVVLGSATPSFESYFNARKGKYVLLRLKKRVRGYAMPDVDVVDMREESSSSIISIKLAEAIRHTLKRGGKVILFLNRRGFSPVLHCPDCGFVPKCPNCSVSLVYHRREKKLVCHLCGHVENAPSLCPRCGSQEIKPLGFGTERVEEEVKKLFPDEGFLRMDLDTTRRRGAADRFYRKFLKGKEKIMIGTQMVTKGFDFPEVELVGVLNADVGLGLPDFRAEERTFQILTQVTGRIRKGGRCLIQTYSPDSPSIVFAIRGDYRSFYERELESRKEFRYPPFYRLAFVEVRSKDESKALEFSSRLYVEMLSLKEELRLSLDIEGPLVPPVEKVRGYFRRRLLLRSNKTFEIQKLLRELEIPRRGDIRVTVDVDPLDFL</sequence>
<evidence type="ECO:0000256" key="1">
    <source>
        <dbReference type="ARBA" id="ARBA00022515"/>
    </source>
</evidence>
<dbReference type="Pfam" id="PF00270">
    <property type="entry name" value="DEAD"/>
    <property type="match status" value="1"/>
</dbReference>
<keyword evidence="6 12" id="KW-0347">Helicase</keyword>
<evidence type="ECO:0000256" key="7">
    <source>
        <dbReference type="ARBA" id="ARBA00022833"/>
    </source>
</evidence>
<evidence type="ECO:0000256" key="8">
    <source>
        <dbReference type="ARBA" id="ARBA00022840"/>
    </source>
</evidence>
<feature type="binding site" evidence="12">
    <location>
        <position position="468"/>
    </location>
    <ligand>
        <name>Zn(2+)</name>
        <dbReference type="ChEBI" id="CHEBI:29105"/>
        <label>2</label>
    </ligand>
</feature>
<dbReference type="InterPro" id="IPR040498">
    <property type="entry name" value="PriA_CRR"/>
</dbReference>
<comment type="catalytic activity">
    <reaction evidence="11 12">
        <text>ATP + H2O = ADP + phosphate + H(+)</text>
        <dbReference type="Rhea" id="RHEA:13065"/>
        <dbReference type="ChEBI" id="CHEBI:15377"/>
        <dbReference type="ChEBI" id="CHEBI:15378"/>
        <dbReference type="ChEBI" id="CHEBI:30616"/>
        <dbReference type="ChEBI" id="CHEBI:43474"/>
        <dbReference type="ChEBI" id="CHEBI:456216"/>
        <dbReference type="EC" id="5.6.2.4"/>
    </reaction>
</comment>
<dbReference type="HAMAP" id="MF_00983">
    <property type="entry name" value="PriA"/>
    <property type="match status" value="1"/>
</dbReference>
<evidence type="ECO:0000256" key="2">
    <source>
        <dbReference type="ARBA" id="ARBA00022705"/>
    </source>
</evidence>
<dbReference type="GO" id="GO:0006270">
    <property type="term" value="P:DNA replication initiation"/>
    <property type="evidence" value="ECO:0007669"/>
    <property type="project" value="TreeGrafter"/>
</dbReference>
<dbReference type="InterPro" id="IPR042115">
    <property type="entry name" value="PriA_3primeBD_sf"/>
</dbReference>
<keyword evidence="8 12" id="KW-0067">ATP-binding</keyword>
<dbReference type="GO" id="GO:0008270">
    <property type="term" value="F:zinc ion binding"/>
    <property type="evidence" value="ECO:0007669"/>
    <property type="project" value="UniProtKB-UniRule"/>
</dbReference>
<keyword evidence="9 12" id="KW-0238">DNA-binding</keyword>
<dbReference type="GO" id="GO:0005524">
    <property type="term" value="F:ATP binding"/>
    <property type="evidence" value="ECO:0007669"/>
    <property type="project" value="UniProtKB-UniRule"/>
</dbReference>
<proteinExistence type="inferred from homology"/>
<keyword evidence="10 12" id="KW-0413">Isomerase</keyword>
<feature type="binding site" evidence="12">
    <location>
        <position position="481"/>
    </location>
    <ligand>
        <name>Zn(2+)</name>
        <dbReference type="ChEBI" id="CHEBI:29105"/>
        <label>1</label>
    </ligand>
</feature>
<dbReference type="GO" id="GO:0043138">
    <property type="term" value="F:3'-5' DNA helicase activity"/>
    <property type="evidence" value="ECO:0007669"/>
    <property type="project" value="UniProtKB-EC"/>
</dbReference>
<keyword evidence="1 12" id="KW-0639">Primosome</keyword>
<comment type="caution">
    <text evidence="14">The sequence shown here is derived from an EMBL/GenBank/DDBJ whole genome shotgun (WGS) entry which is preliminary data.</text>
</comment>
<protein>
    <recommendedName>
        <fullName evidence="12">Replication restart protein PriA</fullName>
    </recommendedName>
    <alternativeName>
        <fullName evidence="12">ATP-dependent DNA helicase PriA</fullName>
        <ecNumber evidence="12">5.6.2.4</ecNumber>
    </alternativeName>
    <alternativeName>
        <fullName evidence="12">DNA 3'-5' helicase PriA</fullName>
    </alternativeName>
</protein>
<comment type="subunit">
    <text evidence="12">Component of the replication restart primosome.</text>
</comment>
<feature type="binding site" evidence="12">
    <location>
        <position position="438"/>
    </location>
    <ligand>
        <name>Zn(2+)</name>
        <dbReference type="ChEBI" id="CHEBI:29105"/>
        <label>1</label>
    </ligand>
</feature>
<dbReference type="Gene3D" id="3.40.50.300">
    <property type="entry name" value="P-loop containing nucleotide triphosphate hydrolases"/>
    <property type="match status" value="2"/>
</dbReference>